<gene>
    <name evidence="2" type="ORF">DQG23_26325</name>
</gene>
<feature type="transmembrane region" description="Helical" evidence="1">
    <location>
        <begin position="68"/>
        <end position="87"/>
    </location>
</feature>
<dbReference type="AlphaFoldDB" id="A0A329MCA3"/>
<evidence type="ECO:0000313" key="2">
    <source>
        <dbReference type="EMBL" id="RAV17651.1"/>
    </source>
</evidence>
<accession>A0A329MCA3</accession>
<evidence type="ECO:0000313" key="3">
    <source>
        <dbReference type="Proteomes" id="UP000250369"/>
    </source>
</evidence>
<sequence>MEGNQNFQNDNKRQDDFFEERMRQFQTPPFPNVPFSAPPRKSKALTGLFSFLFPGIGHFYLGLMQKGLVVMLLFILNIAAIPTVVISMEGDNFIPLVVLISCLLPVVYFYNIFDALQLADKVNARARMIQTGELPPEAWGTDPLGGADRPNRIGLVLIGAGIVFFLLFNRPAWFNELFHMNGSYIGAAILIGAGIVLFVMESRKK</sequence>
<evidence type="ECO:0000256" key="1">
    <source>
        <dbReference type="SAM" id="Phobius"/>
    </source>
</evidence>
<protein>
    <recommendedName>
        <fullName evidence="4">TM2 domain-containing protein</fullName>
    </recommendedName>
</protein>
<proteinExistence type="predicted"/>
<name>A0A329MCA3_9BACL</name>
<feature type="transmembrane region" description="Helical" evidence="1">
    <location>
        <begin position="153"/>
        <end position="170"/>
    </location>
</feature>
<organism evidence="2 3">
    <name type="scientific">Paenibacillus contaminans</name>
    <dbReference type="NCBI Taxonomy" id="450362"/>
    <lineage>
        <taxon>Bacteria</taxon>
        <taxon>Bacillati</taxon>
        <taxon>Bacillota</taxon>
        <taxon>Bacilli</taxon>
        <taxon>Bacillales</taxon>
        <taxon>Paenibacillaceae</taxon>
        <taxon>Paenibacillus</taxon>
    </lineage>
</organism>
<evidence type="ECO:0008006" key="4">
    <source>
        <dbReference type="Google" id="ProtNLM"/>
    </source>
</evidence>
<feature type="transmembrane region" description="Helical" evidence="1">
    <location>
        <begin position="93"/>
        <end position="113"/>
    </location>
</feature>
<dbReference type="OrthoDB" id="82335at2"/>
<dbReference type="Proteomes" id="UP000250369">
    <property type="component" value="Unassembled WGS sequence"/>
</dbReference>
<feature type="transmembrane region" description="Helical" evidence="1">
    <location>
        <begin position="182"/>
        <end position="200"/>
    </location>
</feature>
<dbReference type="RefSeq" id="WP_113034016.1">
    <property type="nucleotide sequence ID" value="NZ_QMFB01000018.1"/>
</dbReference>
<keyword evidence="3" id="KW-1185">Reference proteome</keyword>
<keyword evidence="1" id="KW-1133">Transmembrane helix</keyword>
<comment type="caution">
    <text evidence="2">The sequence shown here is derived from an EMBL/GenBank/DDBJ whole genome shotgun (WGS) entry which is preliminary data.</text>
</comment>
<keyword evidence="1" id="KW-0472">Membrane</keyword>
<reference evidence="2 3" key="1">
    <citation type="journal article" date="2009" name="Int. J. Syst. Evol. Microbiol.">
        <title>Paenibacillus contaminans sp. nov., isolated from a contaminated laboratory plate.</title>
        <authorList>
            <person name="Chou J.H."/>
            <person name="Lee J.H."/>
            <person name="Lin M.C."/>
            <person name="Chang P.S."/>
            <person name="Arun A.B."/>
            <person name="Young C.C."/>
            <person name="Chen W.M."/>
        </authorList>
    </citation>
    <scope>NUCLEOTIDE SEQUENCE [LARGE SCALE GENOMIC DNA]</scope>
    <source>
        <strain evidence="2 3">CKOBP-6</strain>
    </source>
</reference>
<keyword evidence="1" id="KW-0812">Transmembrane</keyword>
<dbReference type="EMBL" id="QMFB01000018">
    <property type="protein sequence ID" value="RAV17651.1"/>
    <property type="molecule type" value="Genomic_DNA"/>
</dbReference>
<feature type="transmembrane region" description="Helical" evidence="1">
    <location>
        <begin position="44"/>
        <end position="61"/>
    </location>
</feature>